<evidence type="ECO:0000313" key="1">
    <source>
        <dbReference type="EMBL" id="GAA5051701.1"/>
    </source>
</evidence>
<dbReference type="EMBL" id="BAABKX010000009">
    <property type="protein sequence ID" value="GAA5051701.1"/>
    <property type="molecule type" value="Genomic_DNA"/>
</dbReference>
<proteinExistence type="predicted"/>
<comment type="caution">
    <text evidence="1">The sequence shown here is derived from an EMBL/GenBank/DDBJ whole genome shotgun (WGS) entry which is preliminary data.</text>
</comment>
<dbReference type="Proteomes" id="UP001501729">
    <property type="component" value="Unassembled WGS sequence"/>
</dbReference>
<protein>
    <submittedName>
        <fullName evidence="1">Uncharacterized protein</fullName>
    </submittedName>
</protein>
<gene>
    <name evidence="1" type="ORF">GCM10025751_27100</name>
</gene>
<dbReference type="AlphaFoldDB" id="A0AAV3UID3"/>
<keyword evidence="2" id="KW-1185">Reference proteome</keyword>
<name>A0AAV3UID3_9EURY</name>
<organism evidence="1 2">
    <name type="scientific">Haladaptatus pallidirubidus</name>
    <dbReference type="NCBI Taxonomy" id="1008152"/>
    <lineage>
        <taxon>Archaea</taxon>
        <taxon>Methanobacteriati</taxon>
        <taxon>Methanobacteriota</taxon>
        <taxon>Stenosarchaea group</taxon>
        <taxon>Halobacteria</taxon>
        <taxon>Halobacteriales</taxon>
        <taxon>Haladaptataceae</taxon>
        <taxon>Haladaptatus</taxon>
    </lineage>
</organism>
<sequence length="79" mass="8560">MKAAPSNGATGIMFEGYSSKPAPYIVSAWKDNQSREDARSFDFSKQDADCIGLSFQIGDPGVDLENPHLSIFSTTNCPE</sequence>
<accession>A0AAV3UID3</accession>
<evidence type="ECO:0000313" key="2">
    <source>
        <dbReference type="Proteomes" id="UP001501729"/>
    </source>
</evidence>
<reference evidence="1 2" key="1">
    <citation type="journal article" date="2019" name="Int. J. Syst. Evol. Microbiol.">
        <title>The Global Catalogue of Microorganisms (GCM) 10K type strain sequencing project: providing services to taxonomists for standard genome sequencing and annotation.</title>
        <authorList>
            <consortium name="The Broad Institute Genomics Platform"/>
            <consortium name="The Broad Institute Genome Sequencing Center for Infectious Disease"/>
            <person name="Wu L."/>
            <person name="Ma J."/>
        </authorList>
    </citation>
    <scope>NUCLEOTIDE SEQUENCE [LARGE SCALE GENOMIC DNA]</scope>
    <source>
        <strain evidence="1 2">JCM 17504</strain>
    </source>
</reference>